<dbReference type="OrthoDB" id="9807829at2"/>
<reference evidence="8 9" key="1">
    <citation type="submission" date="2019-03" db="EMBL/GenBank/DDBJ databases">
        <title>Complete genome sequence of Spiroplasma gladiatoris TG-1 (DSM 22552).</title>
        <authorList>
            <person name="Lin Y.-C."/>
            <person name="Chou L."/>
            <person name="Kuo C.-H."/>
        </authorList>
    </citation>
    <scope>NUCLEOTIDE SEQUENCE [LARGE SCALE GENOMIC DNA]</scope>
    <source>
        <strain evidence="8 9">TG-1</strain>
    </source>
</reference>
<evidence type="ECO:0000256" key="5">
    <source>
        <dbReference type="ARBA" id="ARBA00033164"/>
    </source>
</evidence>
<dbReference type="KEGG" id="sgq:SGLAD_v1c01340"/>
<keyword evidence="9" id="KW-1185">Reference proteome</keyword>
<name>A0A4P7AI29_9MOLU</name>
<dbReference type="EMBL" id="CP038013">
    <property type="protein sequence ID" value="QBQ07333.1"/>
    <property type="molecule type" value="Genomic_DNA"/>
</dbReference>
<evidence type="ECO:0000313" key="9">
    <source>
        <dbReference type="Proteomes" id="UP000294309"/>
    </source>
</evidence>
<dbReference type="GO" id="GO:0140098">
    <property type="term" value="F:catalytic activity, acting on RNA"/>
    <property type="evidence" value="ECO:0007669"/>
    <property type="project" value="UniProtKB-ARBA"/>
</dbReference>
<feature type="domain" description="Pseudouridine synthase RsuA/RluA-like" evidence="7">
    <location>
        <begin position="90"/>
        <end position="245"/>
    </location>
</feature>
<evidence type="ECO:0000256" key="2">
    <source>
        <dbReference type="ARBA" id="ARBA00010876"/>
    </source>
</evidence>
<dbReference type="Gene3D" id="3.30.2350.10">
    <property type="entry name" value="Pseudouridine synthase"/>
    <property type="match status" value="1"/>
</dbReference>
<comment type="similarity">
    <text evidence="2">Belongs to the pseudouridine synthase RluA family.</text>
</comment>
<comment type="catalytic activity">
    <reaction evidence="1">
        <text>a uridine in RNA = a pseudouridine in RNA</text>
        <dbReference type="Rhea" id="RHEA:48348"/>
        <dbReference type="Rhea" id="RHEA-COMP:12068"/>
        <dbReference type="Rhea" id="RHEA-COMP:12069"/>
        <dbReference type="ChEBI" id="CHEBI:65314"/>
        <dbReference type="ChEBI" id="CHEBI:65315"/>
    </reaction>
</comment>
<accession>A0A4P7AI29</accession>
<dbReference type="GO" id="GO:0006396">
    <property type="term" value="P:RNA processing"/>
    <property type="evidence" value="ECO:0007669"/>
    <property type="project" value="UniProtKB-ARBA"/>
</dbReference>
<dbReference type="RefSeq" id="WP_134297135.1">
    <property type="nucleotide sequence ID" value="NZ_CP038013.1"/>
</dbReference>
<dbReference type="PROSITE" id="PS50889">
    <property type="entry name" value="S4"/>
    <property type="match status" value="1"/>
</dbReference>
<evidence type="ECO:0000256" key="4">
    <source>
        <dbReference type="ARBA" id="ARBA00031870"/>
    </source>
</evidence>
<dbReference type="Proteomes" id="UP000294309">
    <property type="component" value="Chromosome"/>
</dbReference>
<proteinExistence type="inferred from homology"/>
<dbReference type="InterPro" id="IPR006145">
    <property type="entry name" value="PsdUridine_synth_RsuA/RluA"/>
</dbReference>
<keyword evidence="3" id="KW-0413">Isomerase</keyword>
<dbReference type="AlphaFoldDB" id="A0A4P7AI29"/>
<evidence type="ECO:0000313" key="8">
    <source>
        <dbReference type="EMBL" id="QBQ07333.1"/>
    </source>
</evidence>
<sequence>MTILNVNENDENQTIFNFIKKNYKTTNLSVIYKWFRTNKVKINEKKIKDQKVVLKKGDVVKIYDSANISKRLVVELVDYSNLEIIYEDQNIIIVDKPAGLEIHSPINISLDQIVRSYLIDTKQYDVDLENSFVISHVHRLDKLTKGLVIYAKNKASLNTLLTAIKNKDMIKKFYKAKLESNKINLGLIQGYINYDSEIQKANFILNNKRNYKKCSQIHKWIDKENNILEVNLLSGRKHQIRAVCEFFNASIENDFRYGAQRTSKKEISLIAYKLVFDNFSNFLSYLNGKEFYSKIDF</sequence>
<evidence type="ECO:0000259" key="7">
    <source>
        <dbReference type="Pfam" id="PF00849"/>
    </source>
</evidence>
<organism evidence="8 9">
    <name type="scientific">Spiroplasma gladiatoris</name>
    <dbReference type="NCBI Taxonomy" id="2143"/>
    <lineage>
        <taxon>Bacteria</taxon>
        <taxon>Bacillati</taxon>
        <taxon>Mycoplasmatota</taxon>
        <taxon>Mollicutes</taxon>
        <taxon>Entomoplasmatales</taxon>
        <taxon>Spiroplasmataceae</taxon>
        <taxon>Spiroplasma</taxon>
    </lineage>
</organism>
<dbReference type="InterPro" id="IPR020103">
    <property type="entry name" value="PsdUridine_synth_cat_dom_sf"/>
</dbReference>
<dbReference type="SUPFAM" id="SSF55120">
    <property type="entry name" value="Pseudouridine synthase"/>
    <property type="match status" value="1"/>
</dbReference>
<protein>
    <recommendedName>
        <fullName evidence="4">RNA pseudouridylate synthase</fullName>
    </recommendedName>
    <alternativeName>
        <fullName evidence="5">RNA-uridine isomerase</fullName>
    </alternativeName>
</protein>
<dbReference type="CDD" id="cd02869">
    <property type="entry name" value="PseudoU_synth_RluA_like"/>
    <property type="match status" value="1"/>
</dbReference>
<evidence type="ECO:0000256" key="1">
    <source>
        <dbReference type="ARBA" id="ARBA00000073"/>
    </source>
</evidence>
<dbReference type="PANTHER" id="PTHR21600:SF83">
    <property type="entry name" value="PSEUDOURIDYLATE SYNTHASE RPUSD4, MITOCHONDRIAL"/>
    <property type="match status" value="1"/>
</dbReference>
<gene>
    <name evidence="8" type="primary">rluC</name>
    <name evidence="8" type="ORF">SGLAD_v1c01340</name>
</gene>
<dbReference type="PANTHER" id="PTHR21600">
    <property type="entry name" value="MITOCHONDRIAL RNA PSEUDOURIDINE SYNTHASE"/>
    <property type="match status" value="1"/>
</dbReference>
<dbReference type="Pfam" id="PF00849">
    <property type="entry name" value="PseudoU_synth_2"/>
    <property type="match status" value="1"/>
</dbReference>
<dbReference type="GO" id="GO:0009982">
    <property type="term" value="F:pseudouridine synthase activity"/>
    <property type="evidence" value="ECO:0007669"/>
    <property type="project" value="InterPro"/>
</dbReference>
<evidence type="ECO:0000256" key="3">
    <source>
        <dbReference type="ARBA" id="ARBA00023235"/>
    </source>
</evidence>
<dbReference type="GO" id="GO:0001522">
    <property type="term" value="P:pseudouridine synthesis"/>
    <property type="evidence" value="ECO:0007669"/>
    <property type="project" value="InterPro"/>
</dbReference>
<evidence type="ECO:0000256" key="6">
    <source>
        <dbReference type="PROSITE-ProRule" id="PRU00182"/>
    </source>
</evidence>
<keyword evidence="6" id="KW-0694">RNA-binding</keyword>
<dbReference type="InterPro" id="IPR050188">
    <property type="entry name" value="RluA_PseudoU_synthase"/>
</dbReference>
<dbReference type="GO" id="GO:0003723">
    <property type="term" value="F:RNA binding"/>
    <property type="evidence" value="ECO:0007669"/>
    <property type="project" value="UniProtKB-KW"/>
</dbReference>